<proteinExistence type="predicted"/>
<comment type="caution">
    <text evidence="2">The sequence shown here is derived from an EMBL/GenBank/DDBJ whole genome shotgun (WGS) entry which is preliminary data.</text>
</comment>
<reference evidence="2 3" key="1">
    <citation type="journal article" date="2023" name="Plants (Basel)">
        <title>Bridging the Gap: Combining Genomics and Transcriptomics Approaches to Understand Stylosanthes scabra, an Orphan Legume from the Brazilian Caatinga.</title>
        <authorList>
            <person name="Ferreira-Neto J.R.C."/>
            <person name="da Silva M.D."/>
            <person name="Binneck E."/>
            <person name="de Melo N.F."/>
            <person name="da Silva R.H."/>
            <person name="de Melo A.L.T.M."/>
            <person name="Pandolfi V."/>
            <person name="Bustamante F.O."/>
            <person name="Brasileiro-Vidal A.C."/>
            <person name="Benko-Iseppon A.M."/>
        </authorList>
    </citation>
    <scope>NUCLEOTIDE SEQUENCE [LARGE SCALE GENOMIC DNA]</scope>
    <source>
        <tissue evidence="2">Leaves</tissue>
    </source>
</reference>
<dbReference type="EMBL" id="JASCZI010000067">
    <property type="protein sequence ID" value="MED6108157.1"/>
    <property type="molecule type" value="Genomic_DNA"/>
</dbReference>
<keyword evidence="3" id="KW-1185">Reference proteome</keyword>
<accession>A0ABU6Q8I7</accession>
<sequence>MHPAATFHRRPEMQSAALTHIHIHLFSISISLSLSSSHRTRQSIVASRALPPPQAHNVQSSFAAPTKEKMFPPPDATVTPLRKPSIDFSTLDEKVTTNSN</sequence>
<evidence type="ECO:0000256" key="1">
    <source>
        <dbReference type="SAM" id="MobiDB-lite"/>
    </source>
</evidence>
<dbReference type="Proteomes" id="UP001341840">
    <property type="component" value="Unassembled WGS sequence"/>
</dbReference>
<feature type="region of interest" description="Disordered" evidence="1">
    <location>
        <begin position="41"/>
        <end position="82"/>
    </location>
</feature>
<organism evidence="2 3">
    <name type="scientific">Stylosanthes scabra</name>
    <dbReference type="NCBI Taxonomy" id="79078"/>
    <lineage>
        <taxon>Eukaryota</taxon>
        <taxon>Viridiplantae</taxon>
        <taxon>Streptophyta</taxon>
        <taxon>Embryophyta</taxon>
        <taxon>Tracheophyta</taxon>
        <taxon>Spermatophyta</taxon>
        <taxon>Magnoliopsida</taxon>
        <taxon>eudicotyledons</taxon>
        <taxon>Gunneridae</taxon>
        <taxon>Pentapetalae</taxon>
        <taxon>rosids</taxon>
        <taxon>fabids</taxon>
        <taxon>Fabales</taxon>
        <taxon>Fabaceae</taxon>
        <taxon>Papilionoideae</taxon>
        <taxon>50 kb inversion clade</taxon>
        <taxon>dalbergioids sensu lato</taxon>
        <taxon>Dalbergieae</taxon>
        <taxon>Pterocarpus clade</taxon>
        <taxon>Stylosanthes</taxon>
    </lineage>
</organism>
<evidence type="ECO:0000313" key="3">
    <source>
        <dbReference type="Proteomes" id="UP001341840"/>
    </source>
</evidence>
<name>A0ABU6Q8I7_9FABA</name>
<evidence type="ECO:0000313" key="2">
    <source>
        <dbReference type="EMBL" id="MED6108157.1"/>
    </source>
</evidence>
<gene>
    <name evidence="2" type="ORF">PIB30_020766</name>
</gene>
<protein>
    <submittedName>
        <fullName evidence="2">Uncharacterized protein</fullName>
    </submittedName>
</protein>